<dbReference type="InterPro" id="IPR000873">
    <property type="entry name" value="AMP-dep_synth/lig_dom"/>
</dbReference>
<name>A0A6N1VJ09_9HYPH</name>
<dbReference type="PANTHER" id="PTHR43347:SF3">
    <property type="entry name" value="ACYL-COA SYNTHETASE SHORT-CHAIN FAMILY MEMBER 3, MITOCHONDRIAL"/>
    <property type="match status" value="1"/>
</dbReference>
<feature type="domain" description="Acetyl-coenzyme A synthetase N-terminal" evidence="4">
    <location>
        <begin position="33"/>
        <end position="86"/>
    </location>
</feature>
<feature type="domain" description="AMP-dependent synthetase/ligase" evidence="2">
    <location>
        <begin position="91"/>
        <end position="478"/>
    </location>
</feature>
<evidence type="ECO:0000259" key="2">
    <source>
        <dbReference type="Pfam" id="PF00501"/>
    </source>
</evidence>
<dbReference type="AlphaFoldDB" id="A0A6N1VJ09"/>
<evidence type="ECO:0000256" key="1">
    <source>
        <dbReference type="ARBA" id="ARBA00006432"/>
    </source>
</evidence>
<dbReference type="CDD" id="cd05967">
    <property type="entry name" value="PrpE"/>
    <property type="match status" value="1"/>
</dbReference>
<dbReference type="InterPro" id="IPR032387">
    <property type="entry name" value="ACAS_N"/>
</dbReference>
<evidence type="ECO:0000259" key="3">
    <source>
        <dbReference type="Pfam" id="PF13193"/>
    </source>
</evidence>
<evidence type="ECO:0000313" key="5">
    <source>
        <dbReference type="EMBL" id="QKV20754.1"/>
    </source>
</evidence>
<dbReference type="InterPro" id="IPR020845">
    <property type="entry name" value="AMP-binding_CS"/>
</dbReference>
<dbReference type="GO" id="GO:0070013">
    <property type="term" value="C:intracellular organelle lumen"/>
    <property type="evidence" value="ECO:0007669"/>
    <property type="project" value="UniProtKB-ARBA"/>
</dbReference>
<proteinExistence type="inferred from homology"/>
<keyword evidence="6" id="KW-1185">Reference proteome</keyword>
<evidence type="ECO:0000313" key="6">
    <source>
        <dbReference type="Proteomes" id="UP000509367"/>
    </source>
</evidence>
<dbReference type="Gene3D" id="3.30.300.30">
    <property type="match status" value="1"/>
</dbReference>
<dbReference type="PANTHER" id="PTHR43347">
    <property type="entry name" value="ACYL-COA SYNTHETASE"/>
    <property type="match status" value="1"/>
</dbReference>
<dbReference type="SUPFAM" id="SSF56801">
    <property type="entry name" value="Acetyl-CoA synthetase-like"/>
    <property type="match status" value="1"/>
</dbReference>
<dbReference type="InterPro" id="IPR045851">
    <property type="entry name" value="AMP-bd_C_sf"/>
</dbReference>
<dbReference type="FunFam" id="3.30.300.30:FF:000017">
    <property type="entry name" value="Acyl-CoA synthetase short-chain family member 3"/>
    <property type="match status" value="1"/>
</dbReference>
<protein>
    <submittedName>
        <fullName evidence="5">Propionyl-CoA synthetase</fullName>
    </submittedName>
</protein>
<dbReference type="GO" id="GO:0050218">
    <property type="term" value="F:propionate-CoA ligase activity"/>
    <property type="evidence" value="ECO:0007669"/>
    <property type="project" value="TreeGrafter"/>
</dbReference>
<organism evidence="5 6">
    <name type="scientific">Oricola thermophila</name>
    <dbReference type="NCBI Taxonomy" id="2742145"/>
    <lineage>
        <taxon>Bacteria</taxon>
        <taxon>Pseudomonadati</taxon>
        <taxon>Pseudomonadota</taxon>
        <taxon>Alphaproteobacteria</taxon>
        <taxon>Hyphomicrobiales</taxon>
        <taxon>Ahrensiaceae</taxon>
        <taxon>Oricola</taxon>
    </lineage>
</organism>
<dbReference type="PROSITE" id="PS00455">
    <property type="entry name" value="AMP_BINDING"/>
    <property type="match status" value="1"/>
</dbReference>
<dbReference type="EMBL" id="CP054836">
    <property type="protein sequence ID" value="QKV20754.1"/>
    <property type="molecule type" value="Genomic_DNA"/>
</dbReference>
<dbReference type="InterPro" id="IPR042099">
    <property type="entry name" value="ANL_N_sf"/>
</dbReference>
<dbReference type="InterPro" id="IPR025110">
    <property type="entry name" value="AMP-bd_C"/>
</dbReference>
<sequence>MRGRSRTGEERPVGNDIEWRKCRAMTNGEASRYHAVYSEWKTDPEGFWAEQARGIDWFRPWDRVFDPAAGVYGRWFAGAECNTCHNSVDRHVANGRGDQPAIIYDSPITGKKRTITYAELKREVEALAAVLRDQGVEKGDRVLIYMPMIPEAAFAMLATARLGAVHSVVFGGFAAHELATRIDDCHPKVVIAASCGIEPNRQVPYKPMLDAAIEMAENKPAKCVVLEREEHPYELEPGRDVDYAAAVWAHMEAGTEVPCVPVAATDPLYILYTSGTTGQPKGVVRDNGGHMVALNWSMDALYGVKPGEVFWAASDVGWVVGHSYIVYGPLVYGATTILFEGKPVGTPDAGTFWRVIEEHKVAALFTAPTAFRAIKKEDPAGDFIPRYDLSSLRSLFLAGERADPDTVKWAQQKLGVPVIDHWWQTETGWAIAGNPVGLGALPIKIGSPTVAMPGYDVQILDDEGHPVPAGTLGNIVVKLPLPPSCLPTLWNADERFRSAYLDEFPGYYKTADAGYMDEDGYLFIMSRTDDIINVAGHRLSTGAMEEVIAAHPDVAECAVIGIADSLKGQLPAGFLVLNSGVDRPVEEIEKEVVKLVRDEIGPVAAFKIALAVKRLPKTRSGKILRGTMQKIADGQEWKMPATIDDPAILDEIGEVLRRRKVGQGFI</sequence>
<dbReference type="FunFam" id="3.40.50.12780:FF:000011">
    <property type="entry name" value="Acetyl-coenzyme A synthetase 2-like, mitochondrial"/>
    <property type="match status" value="1"/>
</dbReference>
<dbReference type="KEGG" id="orm:HTY61_19225"/>
<reference evidence="5 6" key="1">
    <citation type="submission" date="2020-06" db="EMBL/GenBank/DDBJ databases">
        <title>Oricola thermophila sp. nov. isolated from a tidal sediments.</title>
        <authorList>
            <person name="Kwon K.K."/>
            <person name="Yang S.-H."/>
            <person name="Park M.-J."/>
        </authorList>
    </citation>
    <scope>NUCLEOTIDE SEQUENCE [LARGE SCALE GENOMIC DNA]</scope>
    <source>
        <strain evidence="5 6">MEBiC13590</strain>
    </source>
</reference>
<feature type="domain" description="AMP-binding enzyme C-terminal" evidence="3">
    <location>
        <begin position="544"/>
        <end position="622"/>
    </location>
</feature>
<gene>
    <name evidence="5" type="ORF">HTY61_19225</name>
</gene>
<dbReference type="Proteomes" id="UP000509367">
    <property type="component" value="Chromosome"/>
</dbReference>
<dbReference type="Pfam" id="PF16177">
    <property type="entry name" value="ACAS_N"/>
    <property type="match status" value="1"/>
</dbReference>
<dbReference type="Pfam" id="PF00501">
    <property type="entry name" value="AMP-binding"/>
    <property type="match status" value="1"/>
</dbReference>
<accession>A0A6N1VJ09</accession>
<dbReference type="Pfam" id="PF13193">
    <property type="entry name" value="AMP-binding_C"/>
    <property type="match status" value="1"/>
</dbReference>
<comment type="similarity">
    <text evidence="1">Belongs to the ATP-dependent AMP-binding enzyme family.</text>
</comment>
<evidence type="ECO:0000259" key="4">
    <source>
        <dbReference type="Pfam" id="PF16177"/>
    </source>
</evidence>
<dbReference type="Gene3D" id="3.40.50.12780">
    <property type="entry name" value="N-terminal domain of ligase-like"/>
    <property type="match status" value="1"/>
</dbReference>